<dbReference type="EMBL" id="DF843759">
    <property type="protein sequence ID" value="GAT47589.1"/>
    <property type="molecule type" value="Genomic_DNA"/>
</dbReference>
<keyword evidence="3" id="KW-1185">Reference proteome</keyword>
<protein>
    <submittedName>
        <fullName evidence="2">Uncharacterized protein</fullName>
    </submittedName>
</protein>
<sequence>MRSSYPPLAIRKTIASAANGAERAWVALSPSYARPKPSGLVGVTLPWPSSAASTTDNRHPLVGHPSVAVLVVVADMPRNTASLSALCWQARRRLPADDDDQPQPTRLGAAPVSLPEALEHIRRQYPPSPSSSSTSTLSSGRWRCPEAHLHPWCRPRPTVVCISSSRKHRRRRVITHPPPHPDAVALAHRRTHAPSLTWSTCAEVVLQDVSLLISVVDVVRLYPTTSFGSIQRVTSSLALTSPMPRVPVPVPSTKGPNRRCPGPLYVDDETHLPPNVATPAVFPRRVGLLRHAGLVVERDGSAALGRGNPASPSHQPRPPSPPSICTSASLSDRDGRLHRPPPTAWLDERLMVLLFFVEAGRIHQAAPRTDQQRHFTLSSYHRPNFPVGDAVLPALRRCAPFAGRCSPSTCAAPTIPDDCRFRLRLRLA</sequence>
<feature type="region of interest" description="Disordered" evidence="1">
    <location>
        <begin position="300"/>
        <end position="342"/>
    </location>
</feature>
<evidence type="ECO:0000313" key="2">
    <source>
        <dbReference type="EMBL" id="GAT47589.1"/>
    </source>
</evidence>
<evidence type="ECO:0000313" key="3">
    <source>
        <dbReference type="Proteomes" id="UP000815677"/>
    </source>
</evidence>
<proteinExistence type="predicted"/>
<accession>A0ABQ0LAR2</accession>
<dbReference type="Proteomes" id="UP000815677">
    <property type="component" value="Unassembled WGS sequence"/>
</dbReference>
<gene>
    <name evidence="2" type="ORF">MCHLO_05046</name>
</gene>
<evidence type="ECO:0000256" key="1">
    <source>
        <dbReference type="SAM" id="MobiDB-lite"/>
    </source>
</evidence>
<name>A0ABQ0LAR2_MYCCL</name>
<reference evidence="2" key="1">
    <citation type="submission" date="2014-09" db="EMBL/GenBank/DDBJ databases">
        <title>Genome sequence of the luminous mushroom Mycena chlorophos for searching fungal bioluminescence genes.</title>
        <authorList>
            <person name="Tanaka Y."/>
            <person name="Kasuga D."/>
            <person name="Oba Y."/>
            <person name="Hase S."/>
            <person name="Sato K."/>
            <person name="Oba Y."/>
            <person name="Sakakibara Y."/>
        </authorList>
    </citation>
    <scope>NUCLEOTIDE SEQUENCE</scope>
</reference>
<organism evidence="2 3">
    <name type="scientific">Mycena chlorophos</name>
    <name type="common">Agaric fungus</name>
    <name type="synonym">Agaricus chlorophos</name>
    <dbReference type="NCBI Taxonomy" id="658473"/>
    <lineage>
        <taxon>Eukaryota</taxon>
        <taxon>Fungi</taxon>
        <taxon>Dikarya</taxon>
        <taxon>Basidiomycota</taxon>
        <taxon>Agaricomycotina</taxon>
        <taxon>Agaricomycetes</taxon>
        <taxon>Agaricomycetidae</taxon>
        <taxon>Agaricales</taxon>
        <taxon>Marasmiineae</taxon>
        <taxon>Mycenaceae</taxon>
        <taxon>Mycena</taxon>
    </lineage>
</organism>